<feature type="non-terminal residue" evidence="1">
    <location>
        <position position="1"/>
    </location>
</feature>
<protein>
    <submittedName>
        <fullName evidence="1">9387_t:CDS:1</fullName>
    </submittedName>
</protein>
<dbReference type="Proteomes" id="UP000789860">
    <property type="component" value="Unassembled WGS sequence"/>
</dbReference>
<sequence>NYTSKTNNNKASITNNSNASEVVILVGYISRSYSPIFYKTYIVDL</sequence>
<gene>
    <name evidence="1" type="ORF">SCALOS_LOCUS523</name>
</gene>
<proteinExistence type="predicted"/>
<organism evidence="1 2">
    <name type="scientific">Scutellospora calospora</name>
    <dbReference type="NCBI Taxonomy" id="85575"/>
    <lineage>
        <taxon>Eukaryota</taxon>
        <taxon>Fungi</taxon>
        <taxon>Fungi incertae sedis</taxon>
        <taxon>Mucoromycota</taxon>
        <taxon>Glomeromycotina</taxon>
        <taxon>Glomeromycetes</taxon>
        <taxon>Diversisporales</taxon>
        <taxon>Gigasporaceae</taxon>
        <taxon>Scutellospora</taxon>
    </lineage>
</organism>
<keyword evidence="2" id="KW-1185">Reference proteome</keyword>
<evidence type="ECO:0000313" key="1">
    <source>
        <dbReference type="EMBL" id="CAG8439601.1"/>
    </source>
</evidence>
<accession>A0ACA9JW93</accession>
<comment type="caution">
    <text evidence="1">The sequence shown here is derived from an EMBL/GenBank/DDBJ whole genome shotgun (WGS) entry which is preliminary data.</text>
</comment>
<name>A0ACA9JW93_9GLOM</name>
<dbReference type="EMBL" id="CAJVPM010000257">
    <property type="protein sequence ID" value="CAG8439601.1"/>
    <property type="molecule type" value="Genomic_DNA"/>
</dbReference>
<evidence type="ECO:0000313" key="2">
    <source>
        <dbReference type="Proteomes" id="UP000789860"/>
    </source>
</evidence>
<reference evidence="1" key="1">
    <citation type="submission" date="2021-06" db="EMBL/GenBank/DDBJ databases">
        <authorList>
            <person name="Kallberg Y."/>
            <person name="Tangrot J."/>
            <person name="Rosling A."/>
        </authorList>
    </citation>
    <scope>NUCLEOTIDE SEQUENCE</scope>
    <source>
        <strain evidence="1">AU212A</strain>
    </source>
</reference>